<evidence type="ECO:0008006" key="6">
    <source>
        <dbReference type="Google" id="ProtNLM"/>
    </source>
</evidence>
<reference evidence="4" key="1">
    <citation type="submission" date="2023-01" db="EMBL/GenBank/DDBJ databases">
        <title>Complete genome sequence of Planctobacterium marinum strain Dej080120_11.</title>
        <authorList>
            <person name="Ueki S."/>
            <person name="Maruyama F."/>
        </authorList>
    </citation>
    <scope>NUCLEOTIDE SEQUENCE</scope>
    <source>
        <strain evidence="4">Dej080120_11</strain>
    </source>
</reference>
<dbReference type="Gene3D" id="3.30.160.880">
    <property type="entry name" value="Cell division protein ZapA protomer, N-terminal domain"/>
    <property type="match status" value="1"/>
</dbReference>
<evidence type="ECO:0000313" key="5">
    <source>
        <dbReference type="Proteomes" id="UP001333710"/>
    </source>
</evidence>
<sequence>MTVSKTQFINLFGRQYKVRCPSGEETVLKQTEDLLNQQLQATKKGSGLTNREDIIMMTALNLCRSIVEQQEKDKAAAKHLAESQAAAMVNPPQKELNKRTGGSAIADAASKASQFLKEKRP</sequence>
<evidence type="ECO:0000256" key="3">
    <source>
        <dbReference type="SAM" id="MobiDB-lite"/>
    </source>
</evidence>
<accession>A0AA48KRW1</accession>
<name>A0AA48KRW1_9ALTE</name>
<dbReference type="EMBL" id="AP027272">
    <property type="protein sequence ID" value="BDX05839.1"/>
    <property type="molecule type" value="Genomic_DNA"/>
</dbReference>
<organism evidence="4 5">
    <name type="scientific">Planctobacterium marinum</name>
    <dbReference type="NCBI Taxonomy" id="1631968"/>
    <lineage>
        <taxon>Bacteria</taxon>
        <taxon>Pseudomonadati</taxon>
        <taxon>Pseudomonadota</taxon>
        <taxon>Gammaproteobacteria</taxon>
        <taxon>Alteromonadales</taxon>
        <taxon>Alteromonadaceae</taxon>
        <taxon>Planctobacterium</taxon>
    </lineage>
</organism>
<keyword evidence="2" id="KW-0175">Coiled coil</keyword>
<dbReference type="AlphaFoldDB" id="A0AA48KRW1"/>
<comment type="similarity">
    <text evidence="1">Belongs to the ZapA family. Type 1 subfamily.</text>
</comment>
<feature type="region of interest" description="Disordered" evidence="3">
    <location>
        <begin position="74"/>
        <end position="121"/>
    </location>
</feature>
<evidence type="ECO:0000313" key="4">
    <source>
        <dbReference type="EMBL" id="BDX05839.1"/>
    </source>
</evidence>
<dbReference type="SUPFAM" id="SSF102829">
    <property type="entry name" value="Cell division protein ZapA-like"/>
    <property type="match status" value="1"/>
</dbReference>
<protein>
    <recommendedName>
        <fullName evidence="6">Cell division protein ZapA</fullName>
    </recommendedName>
</protein>
<evidence type="ECO:0000256" key="1">
    <source>
        <dbReference type="ARBA" id="ARBA00010074"/>
    </source>
</evidence>
<dbReference type="InterPro" id="IPR042233">
    <property type="entry name" value="Cell_div_ZapA_N"/>
</dbReference>
<dbReference type="InterPro" id="IPR007838">
    <property type="entry name" value="Cell_div_ZapA-like"/>
</dbReference>
<dbReference type="Proteomes" id="UP001333710">
    <property type="component" value="Chromosome"/>
</dbReference>
<dbReference type="InterPro" id="IPR036192">
    <property type="entry name" value="Cell_div_ZapA-like_sf"/>
</dbReference>
<dbReference type="Pfam" id="PF05164">
    <property type="entry name" value="ZapA"/>
    <property type="match status" value="1"/>
</dbReference>
<dbReference type="RefSeq" id="WP_338291838.1">
    <property type="nucleotide sequence ID" value="NZ_AP027272.1"/>
</dbReference>
<keyword evidence="5" id="KW-1185">Reference proteome</keyword>
<evidence type="ECO:0000256" key="2">
    <source>
        <dbReference type="ARBA" id="ARBA00023054"/>
    </source>
</evidence>
<dbReference type="KEGG" id="pmaw:MACH26_13600"/>
<proteinExistence type="inferred from homology"/>
<gene>
    <name evidence="4" type="ORF">MACH26_13600</name>
</gene>